<dbReference type="InterPro" id="IPR036465">
    <property type="entry name" value="vWFA_dom_sf"/>
</dbReference>
<sequence>MNRRFLWLYFIGVPTLAFSAFFILFLLLKGSDNKNNSNNTTKLPLNNFTATSKIYSTTEYPIIYSTTKFSNFSKTTKNILVSSSTTLHNTLDKSTTTITPCTHGKKTKQCDNEIILSLDASSDILTPKLFQNQINSIKNYVINDWYNFTKVSLTWYNNRPYIYSTFGTIETEEEFKYLLTFIHQSKGSNISSLIKGLNKINVDKFQNISTMIFVSKIEESDILNAMSDAPILKNKGSLNFVVLGEIPNTSFLNLLNPNAIFKWDFLLDSTSKLSEFINTIRKCKDICVDTSSPVTSTLVTKVFQTTLSIKTSISLSTISTANIQTSTNIEKLSTLFPTKFTTNWKTSSANNITSTNSLILETTTTPFQCVSGKPINVCDGNIVMAIDATNDTLPSTLFSRQLDIVKNSIEPLWNDYKKIALAWYSKMPTIDFSYGTINNRQEFNSILDSINQYPGSSLSKLLSSINNLPKQEKKITIFVFISKISNDEIVKSIPIVSLLKKKGNINFIILGNVIPIYILDPLKATAVYSWDFSCTNAIQIVKFVNASMSCTTECSNKSTNNLINIVNNPSNYLNLQKIQKIQKSFFVINKCYNGIQSKKCLGNILLILDASDDVVTKSEFFKMISVVRDHFTNPFYNYSRMALSWYNSHSLTYFPFSTFKRKLDFNHSISLIKQKSGRDLSNHLKNVLHKYVYNYNRGNKNISTILFISNISQIDLLLSINYIKILKNFGTVNIIVMGNHINTNNLNLLNGSRIFMWDFSWKSTSLLISFLNEVTQCHIKCQENKKKIDSKYKIEIPTTTTFPPIISNYHSNKIKNENCNEDTYFVIDSSNNSMSTKSFSMQINLLQNNISKFIEDYYNVSLSWYDYYPHLLFPISTIHSEKNFNNALQGIDQASGSRLSKILKVLSSMALINGNKITAYIFVSENSTKEFNKSIEYVKTMKKYGNINFICLGNKVKKSDLIQLLPSNVFEWDFNMSLIESLVRFYNNTKTCENKYNYFSTTFPTTKITKTSVKTTNTTFVSSTTVPSSCINGIPVTKCDENIIIVIDISNNLFIPENFISTVNLIINNTFSNSINFKNVKLSLYNQGKETKTLEIFLNEDIFNKALRNITQFNDWRINEFFELLNKKNIHKIISTFIFISEERINELMEYVKYFNRLNIKGSLNLILLDSKIKVNKLKFLNYTNIIIWNMEYENKLKIVDFFKKSLTCINVCENTTISTTNIFTTPAMISTNSKTILSSTIQSNISMITNPTFITKSSTINLFTNPTITSTLTMNTDVLTTNNIFTTNKSPTLINQNSTTTLVMKPTTTIYCTNGIQRVCDNNIIFAIDSSNDLLTLNDFSKQIKVIKENLVSYKTNFNNIALIDYNSNTFIRGFNTIRNLTNFDEYIENIKQHNGWKLSTLFLNILKIKSVNMNPTSVFVFVSQANIIEINNSISFSEQIKDNGSLNIILLGKNLDTIFFNPLNPSKIFKWNMKDSSIPLLIEFFKNSQMCKEICNNINLALTPIINSTIQRKIVSSTSPSIFSSTTVNKNIITTTINSIVKISSTMFNTPDINRLKISNTKSLTNFLTTTIIPFTTCITNVYFVLDARGEVSNELFKKQINTLINIGQKFNMLHNNISININYNDNIFNMLFPIQPKSTSSLLTTSQEWKCALSFISENQKMYKNKCNKSLLVPFQKLSISNGPTIDKFLHKFEKDISLFRKTNYLKTSNEKSMMILFTLTGKQKEIDDSLKYIKNIKSKYNNFYFVIVKLSFNDIFNYTKISEHVLDFNYSDLSNFVTSSICN</sequence>
<evidence type="ECO:0000313" key="4">
    <source>
        <dbReference type="WBParaSite" id="TCONS_00009043.p1"/>
    </source>
</evidence>
<keyword evidence="2" id="KW-1185">Reference proteome</keyword>
<reference evidence="3" key="1">
    <citation type="submission" date="2015-08" db="UniProtKB">
        <authorList>
            <consortium name="WormBaseParasite"/>
        </authorList>
    </citation>
    <scope>IDENTIFICATION</scope>
</reference>
<accession>A0A0K0DXX4</accession>
<organism evidence="3">
    <name type="scientific">Strongyloides stercoralis</name>
    <name type="common">Threadworm</name>
    <dbReference type="NCBI Taxonomy" id="6248"/>
    <lineage>
        <taxon>Eukaryota</taxon>
        <taxon>Metazoa</taxon>
        <taxon>Ecdysozoa</taxon>
        <taxon>Nematoda</taxon>
        <taxon>Chromadorea</taxon>
        <taxon>Rhabditida</taxon>
        <taxon>Tylenchina</taxon>
        <taxon>Panagrolaimomorpha</taxon>
        <taxon>Strongyloidoidea</taxon>
        <taxon>Strongyloididae</taxon>
        <taxon>Strongyloides</taxon>
    </lineage>
</organism>
<keyword evidence="1" id="KW-0812">Transmembrane</keyword>
<dbReference type="Gene3D" id="3.40.50.410">
    <property type="entry name" value="von Willebrand factor, type A domain"/>
    <property type="match status" value="2"/>
</dbReference>
<dbReference type="CDD" id="cd00198">
    <property type="entry name" value="vWFA"/>
    <property type="match status" value="1"/>
</dbReference>
<dbReference type="AlphaFoldDB" id="A0A0K0DXX4"/>
<proteinExistence type="predicted"/>
<dbReference type="STRING" id="6248.A0A0K0DXX4"/>
<keyword evidence="1" id="KW-1133">Transmembrane helix</keyword>
<name>A0A0K0DXX4_STRER</name>
<dbReference type="SUPFAM" id="SSF53300">
    <property type="entry name" value="vWA-like"/>
    <property type="match status" value="4"/>
</dbReference>
<evidence type="ECO:0000313" key="3">
    <source>
        <dbReference type="WBParaSite" id="SSTP_0000208800.1"/>
    </source>
</evidence>
<evidence type="ECO:0000256" key="1">
    <source>
        <dbReference type="SAM" id="Phobius"/>
    </source>
</evidence>
<keyword evidence="1" id="KW-0472">Membrane</keyword>
<dbReference type="WBParaSite" id="SSTP_0000208800.1">
    <property type="protein sequence ID" value="SSTP_0000208800.1"/>
    <property type="gene ID" value="SSTP_0000208800"/>
</dbReference>
<evidence type="ECO:0000313" key="2">
    <source>
        <dbReference type="Proteomes" id="UP000035681"/>
    </source>
</evidence>
<feature type="transmembrane region" description="Helical" evidence="1">
    <location>
        <begin position="7"/>
        <end position="28"/>
    </location>
</feature>
<protein>
    <submittedName>
        <fullName evidence="3 4">VWFA domain-containing protein</fullName>
    </submittedName>
</protein>
<dbReference type="Proteomes" id="UP000035681">
    <property type="component" value="Unplaced"/>
</dbReference>
<dbReference type="WBParaSite" id="TCONS_00009043.p1">
    <property type="protein sequence ID" value="TCONS_00009043.p1"/>
    <property type="gene ID" value="XLOC_006894"/>
</dbReference>